<proteinExistence type="inferred from homology"/>
<dbReference type="InterPro" id="IPR000688">
    <property type="entry name" value="HypA/HybF"/>
</dbReference>
<evidence type="ECO:0000256" key="4">
    <source>
        <dbReference type="HAMAP-Rule" id="MF_00213"/>
    </source>
</evidence>
<dbReference type="Gene3D" id="3.30.2320.80">
    <property type="match status" value="1"/>
</dbReference>
<keyword evidence="2 4" id="KW-0479">Metal-binding</keyword>
<accession>A0A6M0QCW3</accession>
<protein>
    <recommendedName>
        <fullName evidence="4">Hydrogenase maturation factor HypA</fullName>
    </recommendedName>
</protein>
<dbReference type="Proteomes" id="UP000481043">
    <property type="component" value="Unassembled WGS sequence"/>
</dbReference>
<dbReference type="Pfam" id="PF01155">
    <property type="entry name" value="HypA"/>
    <property type="match status" value="1"/>
</dbReference>
<comment type="similarity">
    <text evidence="4">Belongs to the HypA/HybF family.</text>
</comment>
<dbReference type="EMBL" id="JAAIWM010000013">
    <property type="protein sequence ID" value="NEY74077.1"/>
    <property type="molecule type" value="Genomic_DNA"/>
</dbReference>
<dbReference type="PANTHER" id="PTHR34535">
    <property type="entry name" value="HYDROGENASE MATURATION FACTOR HYPA"/>
    <property type="match status" value="1"/>
</dbReference>
<evidence type="ECO:0000256" key="2">
    <source>
        <dbReference type="ARBA" id="ARBA00022723"/>
    </source>
</evidence>
<evidence type="ECO:0000256" key="3">
    <source>
        <dbReference type="ARBA" id="ARBA00022833"/>
    </source>
</evidence>
<feature type="binding site" evidence="4">
    <location>
        <position position="79"/>
    </location>
    <ligand>
        <name>Zn(2+)</name>
        <dbReference type="ChEBI" id="CHEBI:29105"/>
    </ligand>
</feature>
<dbReference type="GO" id="GO:0051604">
    <property type="term" value="P:protein maturation"/>
    <property type="evidence" value="ECO:0007669"/>
    <property type="project" value="InterPro"/>
</dbReference>
<evidence type="ECO:0000313" key="5">
    <source>
        <dbReference type="EMBL" id="NEY74077.1"/>
    </source>
</evidence>
<dbReference type="GO" id="GO:0008270">
    <property type="term" value="F:zinc ion binding"/>
    <property type="evidence" value="ECO:0007669"/>
    <property type="project" value="UniProtKB-UniRule"/>
</dbReference>
<comment type="caution">
    <text evidence="5">The sequence shown here is derived from an EMBL/GenBank/DDBJ whole genome shotgun (WGS) entry which is preliminary data.</text>
</comment>
<feature type="binding site" evidence="4">
    <location>
        <position position="92"/>
    </location>
    <ligand>
        <name>Zn(2+)</name>
        <dbReference type="ChEBI" id="CHEBI:29105"/>
    </ligand>
</feature>
<sequence length="122" mass="13953">MHEMSLMSEIIQLVSEDATARGFKKVNKIEVIVGELSNVLPDALELAFMYFQKQQCSVIDEDTKLHIIREVAKARCQTCKCEFYPDYKIALCPECELPSSLLISGETFRVESYEGCDEYNEN</sequence>
<evidence type="ECO:0000256" key="1">
    <source>
        <dbReference type="ARBA" id="ARBA00022596"/>
    </source>
</evidence>
<gene>
    <name evidence="4" type="primary">hypA</name>
    <name evidence="5" type="ORF">G4D63_20450</name>
</gene>
<name>A0A6M0QCW3_9BACI</name>
<dbReference type="AlphaFoldDB" id="A0A6M0QCW3"/>
<reference evidence="5 6" key="1">
    <citation type="submission" date="2020-02" db="EMBL/GenBank/DDBJ databases">
        <title>Bacillus aquiflavi sp. nov., isolated from yellow water of strong flavor Chinese baijiu in Yibin region of China.</title>
        <authorList>
            <person name="Xie J."/>
        </authorList>
    </citation>
    <scope>NUCLEOTIDE SEQUENCE [LARGE SCALE GENOMIC DNA]</scope>
    <source>
        <strain evidence="5 6">SA4</strain>
    </source>
</reference>
<feature type="binding site" evidence="4">
    <location>
        <position position="2"/>
    </location>
    <ligand>
        <name>Ni(2+)</name>
        <dbReference type="ChEBI" id="CHEBI:49786"/>
    </ligand>
</feature>
<comment type="function">
    <text evidence="4">Involved in the maturation of [NiFe] hydrogenases. Required for nickel insertion into the metal center of the hydrogenase.</text>
</comment>
<keyword evidence="6" id="KW-1185">Reference proteome</keyword>
<dbReference type="PANTHER" id="PTHR34535:SF3">
    <property type="entry name" value="HYDROGENASE MATURATION FACTOR HYPA"/>
    <property type="match status" value="1"/>
</dbReference>
<keyword evidence="1 4" id="KW-0533">Nickel</keyword>
<dbReference type="PIRSF" id="PIRSF004761">
    <property type="entry name" value="Hydrgn_mat_HypA"/>
    <property type="match status" value="1"/>
</dbReference>
<feature type="binding site" evidence="4">
    <location>
        <position position="76"/>
    </location>
    <ligand>
        <name>Zn(2+)</name>
        <dbReference type="ChEBI" id="CHEBI:29105"/>
    </ligand>
</feature>
<feature type="binding site" evidence="4">
    <location>
        <position position="95"/>
    </location>
    <ligand>
        <name>Zn(2+)</name>
        <dbReference type="ChEBI" id="CHEBI:29105"/>
    </ligand>
</feature>
<evidence type="ECO:0000313" key="6">
    <source>
        <dbReference type="Proteomes" id="UP000481043"/>
    </source>
</evidence>
<keyword evidence="3 4" id="KW-0862">Zinc</keyword>
<organism evidence="5 6">
    <name type="scientific">Bacillus mesophilus</name>
    <dbReference type="NCBI Taxonomy" id="1808955"/>
    <lineage>
        <taxon>Bacteria</taxon>
        <taxon>Bacillati</taxon>
        <taxon>Bacillota</taxon>
        <taxon>Bacilli</taxon>
        <taxon>Bacillales</taxon>
        <taxon>Bacillaceae</taxon>
        <taxon>Bacillus</taxon>
    </lineage>
</organism>
<dbReference type="GO" id="GO:0016151">
    <property type="term" value="F:nickel cation binding"/>
    <property type="evidence" value="ECO:0007669"/>
    <property type="project" value="UniProtKB-UniRule"/>
</dbReference>
<dbReference type="HAMAP" id="MF_00213">
    <property type="entry name" value="HypA_HybF"/>
    <property type="match status" value="1"/>
</dbReference>